<dbReference type="NCBIfam" id="TIGR00004">
    <property type="entry name" value="Rid family detoxifying hydrolase"/>
    <property type="match status" value="1"/>
</dbReference>
<dbReference type="OrthoDB" id="309640at2759"/>
<evidence type="ECO:0000313" key="3">
    <source>
        <dbReference type="Proteomes" id="UP000053647"/>
    </source>
</evidence>
<comment type="similarity">
    <text evidence="1">Belongs to the RutC family.</text>
</comment>
<dbReference type="PANTHER" id="PTHR11803">
    <property type="entry name" value="2-IMINOBUTANOATE/2-IMINOPROPANOATE DEAMINASE RIDA"/>
    <property type="match status" value="1"/>
</dbReference>
<dbReference type="GO" id="GO:0005739">
    <property type="term" value="C:mitochondrion"/>
    <property type="evidence" value="ECO:0007669"/>
    <property type="project" value="TreeGrafter"/>
</dbReference>
<dbReference type="SUPFAM" id="SSF55298">
    <property type="entry name" value="YjgF-like"/>
    <property type="match status" value="1"/>
</dbReference>
<sequence length="129" mass="14091">MSALIPIETPDAPAALGPYSQGILVTPSGFIYISGCIPLDPKTMEVVEGGIIEQTNRTLKNFKAILEKAGSTVNKVIKTTVYLKDINHFDDFNTEYAKFFSEHKPARATVEVARLPKDVLIEIEGVAIV</sequence>
<dbReference type="Gene3D" id="3.30.1330.40">
    <property type="entry name" value="RutC-like"/>
    <property type="match status" value="1"/>
</dbReference>
<dbReference type="CDD" id="cd00448">
    <property type="entry name" value="YjgF_YER057c_UK114_family"/>
    <property type="match status" value="1"/>
</dbReference>
<dbReference type="Pfam" id="PF01042">
    <property type="entry name" value="Ribonuc_L-PSP"/>
    <property type="match status" value="1"/>
</dbReference>
<dbReference type="PANTHER" id="PTHR11803:SF58">
    <property type="entry name" value="PROTEIN HMF1-RELATED"/>
    <property type="match status" value="1"/>
</dbReference>
<reference evidence="3" key="2">
    <citation type="submission" date="2015-01" db="EMBL/GenBank/DDBJ databases">
        <title>Evolutionary Origins and Diversification of the Mycorrhizal Mutualists.</title>
        <authorList>
            <consortium name="DOE Joint Genome Institute"/>
            <consortium name="Mycorrhizal Genomics Consortium"/>
            <person name="Kohler A."/>
            <person name="Kuo A."/>
            <person name="Nagy L.G."/>
            <person name="Floudas D."/>
            <person name="Copeland A."/>
            <person name="Barry K.W."/>
            <person name="Cichocki N."/>
            <person name="Veneault-Fourrey C."/>
            <person name="LaButti K."/>
            <person name="Lindquist E.A."/>
            <person name="Lipzen A."/>
            <person name="Lundell T."/>
            <person name="Morin E."/>
            <person name="Murat C."/>
            <person name="Riley R."/>
            <person name="Ohm R."/>
            <person name="Sun H."/>
            <person name="Tunlid A."/>
            <person name="Henrissat B."/>
            <person name="Grigoriev I.V."/>
            <person name="Hibbett D.S."/>
            <person name="Martin F."/>
        </authorList>
    </citation>
    <scope>NUCLEOTIDE SEQUENCE [LARGE SCALE GENOMIC DNA]</scope>
    <source>
        <strain evidence="3">ATCC 200175</strain>
    </source>
</reference>
<gene>
    <name evidence="2" type="ORF">PAXINDRAFT_172163</name>
</gene>
<dbReference type="InterPro" id="IPR035959">
    <property type="entry name" value="RutC-like_sf"/>
</dbReference>
<dbReference type="PROSITE" id="PS01094">
    <property type="entry name" value="UPF0076"/>
    <property type="match status" value="1"/>
</dbReference>
<dbReference type="InterPro" id="IPR006056">
    <property type="entry name" value="RidA"/>
</dbReference>
<dbReference type="InterPro" id="IPR019897">
    <property type="entry name" value="RidA_CS"/>
</dbReference>
<protein>
    <submittedName>
        <fullName evidence="2">Uncharacterized protein</fullName>
    </submittedName>
</protein>
<dbReference type="GO" id="GO:0019239">
    <property type="term" value="F:deaminase activity"/>
    <property type="evidence" value="ECO:0007669"/>
    <property type="project" value="TreeGrafter"/>
</dbReference>
<name>A0A0C9THU6_PAXIN</name>
<dbReference type="EMBL" id="KN819408">
    <property type="protein sequence ID" value="KIJ10343.1"/>
    <property type="molecule type" value="Genomic_DNA"/>
</dbReference>
<organism evidence="2 3">
    <name type="scientific">Paxillus involutus ATCC 200175</name>
    <dbReference type="NCBI Taxonomy" id="664439"/>
    <lineage>
        <taxon>Eukaryota</taxon>
        <taxon>Fungi</taxon>
        <taxon>Dikarya</taxon>
        <taxon>Basidiomycota</taxon>
        <taxon>Agaricomycotina</taxon>
        <taxon>Agaricomycetes</taxon>
        <taxon>Agaricomycetidae</taxon>
        <taxon>Boletales</taxon>
        <taxon>Paxilineae</taxon>
        <taxon>Paxillaceae</taxon>
        <taxon>Paxillus</taxon>
    </lineage>
</organism>
<accession>A0A0C9THU6</accession>
<reference evidence="2 3" key="1">
    <citation type="submission" date="2014-06" db="EMBL/GenBank/DDBJ databases">
        <authorList>
            <consortium name="DOE Joint Genome Institute"/>
            <person name="Kuo A."/>
            <person name="Kohler A."/>
            <person name="Nagy L.G."/>
            <person name="Floudas D."/>
            <person name="Copeland A."/>
            <person name="Barry K.W."/>
            <person name="Cichocki N."/>
            <person name="Veneault-Fourrey C."/>
            <person name="LaButti K."/>
            <person name="Lindquist E.A."/>
            <person name="Lipzen A."/>
            <person name="Lundell T."/>
            <person name="Morin E."/>
            <person name="Murat C."/>
            <person name="Sun H."/>
            <person name="Tunlid A."/>
            <person name="Henrissat B."/>
            <person name="Grigoriev I.V."/>
            <person name="Hibbett D.S."/>
            <person name="Martin F."/>
            <person name="Nordberg H.P."/>
            <person name="Cantor M.N."/>
            <person name="Hua S.X."/>
        </authorList>
    </citation>
    <scope>NUCLEOTIDE SEQUENCE [LARGE SCALE GENOMIC DNA]</scope>
    <source>
        <strain evidence="2 3">ATCC 200175</strain>
    </source>
</reference>
<evidence type="ECO:0000256" key="1">
    <source>
        <dbReference type="ARBA" id="ARBA00010552"/>
    </source>
</evidence>
<proteinExistence type="inferred from homology"/>
<dbReference type="Proteomes" id="UP000053647">
    <property type="component" value="Unassembled WGS sequence"/>
</dbReference>
<keyword evidence="3" id="KW-1185">Reference proteome</keyword>
<dbReference type="FunFam" id="3.30.1330.40:FF:000001">
    <property type="entry name" value="L-PSP family endoribonuclease"/>
    <property type="match status" value="1"/>
</dbReference>
<dbReference type="InterPro" id="IPR006175">
    <property type="entry name" value="YjgF/YER057c/UK114"/>
</dbReference>
<evidence type="ECO:0000313" key="2">
    <source>
        <dbReference type="EMBL" id="KIJ10343.1"/>
    </source>
</evidence>
<dbReference type="AlphaFoldDB" id="A0A0C9THU6"/>
<dbReference type="HOGENOM" id="CLU_100715_7_3_1"/>
<dbReference type="GO" id="GO:0005829">
    <property type="term" value="C:cytosol"/>
    <property type="evidence" value="ECO:0007669"/>
    <property type="project" value="TreeGrafter"/>
</dbReference>